<dbReference type="InterPro" id="IPR006093">
    <property type="entry name" value="Oxy_OxRdtase_FAD_BS"/>
</dbReference>
<dbReference type="Pfam" id="PF01565">
    <property type="entry name" value="FAD_binding_4"/>
    <property type="match status" value="1"/>
</dbReference>
<evidence type="ECO:0000256" key="2">
    <source>
        <dbReference type="ARBA" id="ARBA00005466"/>
    </source>
</evidence>
<proteinExistence type="inferred from homology"/>
<dbReference type="InterPro" id="IPR006094">
    <property type="entry name" value="Oxid_FAD_bind_N"/>
</dbReference>
<evidence type="ECO:0000256" key="3">
    <source>
        <dbReference type="ARBA" id="ARBA00022630"/>
    </source>
</evidence>
<accession>A0A7K0DYH1</accession>
<dbReference type="RefSeq" id="WP_153348113.1">
    <property type="nucleotide sequence ID" value="NZ_WEGI01000015.1"/>
</dbReference>
<dbReference type="SUPFAM" id="SSF56176">
    <property type="entry name" value="FAD-binding/transporter-associated domain-like"/>
    <property type="match status" value="1"/>
</dbReference>
<dbReference type="Gene3D" id="3.40.462.20">
    <property type="match status" value="1"/>
</dbReference>
<dbReference type="InterPro" id="IPR016169">
    <property type="entry name" value="FAD-bd_PCMH_sub2"/>
</dbReference>
<dbReference type="InterPro" id="IPR036318">
    <property type="entry name" value="FAD-bd_PCMH-like_sf"/>
</dbReference>
<dbReference type="EC" id="1.21.-.-" evidence="8"/>
<sequence length="477" mass="50402">MFLRGVLGIAVAGGASAAGLPLAHADPSPSTSAAAANANWASLQRRIQGRVVLARDEDYAAAKQIFNAYYDAAAPAAVVQVASTQDVSAAMAFAAENRLRVAARSGGHSYLGISSATGVMIIDLRRLRDVSYLDGAAVVEPGLTLYDMYGALDRFGQMIPTGMCPMVGVAGLTLGGGLGFESRRYGMTCDRLTAATVVLPDGRVAEVSKTSHPDLLWALRGGGHFLGVVTSFTFATCPAAAKDLVQVTFPGDKAAQAIAGWLSWVTTAERSQWADISIDADGAGGLRCWLQLVCPAGTGATATAALADAVGVAPVTVESRTLSHMETVTFLAGGGGTEPRSGFANGSDVVRELTPEVIMVIVEAITMFSRSGHTGWVQINSLDGAVRDTTPDQAAFPWRHHAALVEWGAYEPNPPEESRAWIADAHKLIRPASAGAYVNYLEPGDRVERYFGRNYQRFHDIRARVDPDRRMHSALIG</sequence>
<keyword evidence="9" id="KW-1185">Reference proteome</keyword>
<dbReference type="PANTHER" id="PTHR42973">
    <property type="entry name" value="BINDING OXIDOREDUCTASE, PUTATIVE (AFU_ORTHOLOGUE AFUA_1G17690)-RELATED"/>
    <property type="match status" value="1"/>
</dbReference>
<dbReference type="InterPro" id="IPR016167">
    <property type="entry name" value="FAD-bd_PCMH_sub1"/>
</dbReference>
<dbReference type="EMBL" id="WEGI01000015">
    <property type="protein sequence ID" value="MQY30860.1"/>
    <property type="molecule type" value="Genomic_DNA"/>
</dbReference>
<keyword evidence="4" id="KW-0274">FAD</keyword>
<dbReference type="Gene3D" id="3.30.43.10">
    <property type="entry name" value="Uridine Diphospho-n-acetylenolpyruvylglucosamine Reductase, domain 2"/>
    <property type="match status" value="1"/>
</dbReference>
<evidence type="ECO:0000256" key="6">
    <source>
        <dbReference type="SAM" id="SignalP"/>
    </source>
</evidence>
<evidence type="ECO:0000313" key="8">
    <source>
        <dbReference type="EMBL" id="MQY30860.1"/>
    </source>
</evidence>
<dbReference type="Gene3D" id="3.30.465.10">
    <property type="match status" value="1"/>
</dbReference>
<dbReference type="PROSITE" id="PS00862">
    <property type="entry name" value="OX2_COVAL_FAD"/>
    <property type="match status" value="1"/>
</dbReference>
<reference evidence="8 9" key="1">
    <citation type="submission" date="2019-10" db="EMBL/GenBank/DDBJ databases">
        <title>Nocardia macrotermitis sp. nov. and Nocardia aurantia sp. nov., isolated from the gut of fungus growing-termite Macrotermes natalensis.</title>
        <authorList>
            <person name="Benndorf R."/>
            <person name="Schwitalla J."/>
            <person name="Martin K."/>
            <person name="De Beer W."/>
            <person name="Kaster A.-K."/>
            <person name="Vollmers J."/>
            <person name="Poulsen M."/>
            <person name="Beemelmanns C."/>
        </authorList>
    </citation>
    <scope>NUCLEOTIDE SEQUENCE [LARGE SCALE GENOMIC DNA]</scope>
    <source>
        <strain evidence="8 9">RB56</strain>
    </source>
</reference>
<keyword evidence="3" id="KW-0285">Flavoprotein</keyword>
<dbReference type="InterPro" id="IPR012951">
    <property type="entry name" value="BBE"/>
</dbReference>
<dbReference type="GO" id="GO:0016491">
    <property type="term" value="F:oxidoreductase activity"/>
    <property type="evidence" value="ECO:0007669"/>
    <property type="project" value="UniProtKB-KW"/>
</dbReference>
<dbReference type="InterPro" id="IPR050416">
    <property type="entry name" value="FAD-linked_Oxidoreductase"/>
</dbReference>
<evidence type="ECO:0000313" key="9">
    <source>
        <dbReference type="Proteomes" id="UP000431401"/>
    </source>
</evidence>
<feature type="signal peptide" evidence="6">
    <location>
        <begin position="1"/>
        <end position="17"/>
    </location>
</feature>
<evidence type="ECO:0000256" key="1">
    <source>
        <dbReference type="ARBA" id="ARBA00001974"/>
    </source>
</evidence>
<dbReference type="InterPro" id="IPR016166">
    <property type="entry name" value="FAD-bd_PCMH"/>
</dbReference>
<organism evidence="8 9">
    <name type="scientific">Nocardia aurantia</name>
    <dbReference type="NCBI Taxonomy" id="2585199"/>
    <lineage>
        <taxon>Bacteria</taxon>
        <taxon>Bacillati</taxon>
        <taxon>Actinomycetota</taxon>
        <taxon>Actinomycetes</taxon>
        <taxon>Mycobacteriales</taxon>
        <taxon>Nocardiaceae</taxon>
        <taxon>Nocardia</taxon>
    </lineage>
</organism>
<feature type="domain" description="FAD-binding PCMH-type" evidence="7">
    <location>
        <begin position="71"/>
        <end position="239"/>
    </location>
</feature>
<comment type="caution">
    <text evidence="8">The sequence shown here is derived from an EMBL/GenBank/DDBJ whole genome shotgun (WGS) entry which is preliminary data.</text>
</comment>
<name>A0A7K0DYH1_9NOCA</name>
<evidence type="ECO:0000259" key="7">
    <source>
        <dbReference type="PROSITE" id="PS51387"/>
    </source>
</evidence>
<comment type="similarity">
    <text evidence="2">Belongs to the oxygen-dependent FAD-linked oxidoreductase family.</text>
</comment>
<keyword evidence="5 8" id="KW-0560">Oxidoreductase</keyword>
<dbReference type="PANTHER" id="PTHR42973:SF39">
    <property type="entry name" value="FAD-BINDING PCMH-TYPE DOMAIN-CONTAINING PROTEIN"/>
    <property type="match status" value="1"/>
</dbReference>
<gene>
    <name evidence="8" type="primary">yvdP</name>
    <name evidence="8" type="ORF">NRB56_64640</name>
</gene>
<comment type="cofactor">
    <cofactor evidence="1">
        <name>FAD</name>
        <dbReference type="ChEBI" id="CHEBI:57692"/>
    </cofactor>
</comment>
<keyword evidence="6" id="KW-0732">Signal</keyword>
<evidence type="ECO:0000256" key="5">
    <source>
        <dbReference type="ARBA" id="ARBA00023002"/>
    </source>
</evidence>
<dbReference type="AlphaFoldDB" id="A0A7K0DYH1"/>
<dbReference type="GO" id="GO:0071949">
    <property type="term" value="F:FAD binding"/>
    <property type="evidence" value="ECO:0007669"/>
    <property type="project" value="InterPro"/>
</dbReference>
<evidence type="ECO:0000256" key="4">
    <source>
        <dbReference type="ARBA" id="ARBA00022827"/>
    </source>
</evidence>
<dbReference type="Pfam" id="PF08031">
    <property type="entry name" value="BBE"/>
    <property type="match status" value="1"/>
</dbReference>
<dbReference type="Proteomes" id="UP000431401">
    <property type="component" value="Unassembled WGS sequence"/>
</dbReference>
<protein>
    <submittedName>
        <fullName evidence="8">Putative FAD-linked oxidoreductase YvdP</fullName>
        <ecNumber evidence="8">1.21.-.-</ecNumber>
    </submittedName>
</protein>
<feature type="chain" id="PRO_5038755865" evidence="6">
    <location>
        <begin position="18"/>
        <end position="477"/>
    </location>
</feature>
<dbReference type="PROSITE" id="PS51387">
    <property type="entry name" value="FAD_PCMH"/>
    <property type="match status" value="1"/>
</dbReference>
<dbReference type="OrthoDB" id="545125at2"/>